<sequence length="20" mass="2215">MPLLELCRMDSPPKLAGETL</sequence>
<evidence type="ECO:0000313" key="3">
    <source>
        <dbReference type="Proteomes" id="UP000694398"/>
    </source>
</evidence>
<reference evidence="2" key="1">
    <citation type="submission" date="2025-08" db="UniProtKB">
        <authorList>
            <consortium name="Ensembl"/>
        </authorList>
    </citation>
    <scope>IDENTIFICATION</scope>
</reference>
<organism evidence="2 3">
    <name type="scientific">Chinchilla lanigera</name>
    <name type="common">Long-tailed chinchilla</name>
    <name type="synonym">Chinchilla villidera</name>
    <dbReference type="NCBI Taxonomy" id="34839"/>
    <lineage>
        <taxon>Eukaryota</taxon>
        <taxon>Metazoa</taxon>
        <taxon>Chordata</taxon>
        <taxon>Craniata</taxon>
        <taxon>Vertebrata</taxon>
        <taxon>Euteleostomi</taxon>
        <taxon>Mammalia</taxon>
        <taxon>Eutheria</taxon>
        <taxon>Euarchontoglires</taxon>
        <taxon>Glires</taxon>
        <taxon>Rodentia</taxon>
        <taxon>Hystricomorpha</taxon>
        <taxon>Chinchillidae</taxon>
        <taxon>Chinchilla</taxon>
    </lineage>
</organism>
<proteinExistence type="predicted"/>
<dbReference type="OMA" id="FDHEWKL"/>
<dbReference type="Ensembl" id="ENSCLAT00000002539.1">
    <property type="protein sequence ID" value="ENSCLAP00000002486.1"/>
    <property type="gene ID" value="ENSCLAG00000001802.1"/>
</dbReference>
<dbReference type="GeneTree" id="ENSGT00900000141033"/>
<evidence type="ECO:0000313" key="2">
    <source>
        <dbReference type="Ensembl" id="ENSCLAP00000002486.1"/>
    </source>
</evidence>
<reference evidence="2" key="2">
    <citation type="submission" date="2025-09" db="UniProtKB">
        <authorList>
            <consortium name="Ensembl"/>
        </authorList>
    </citation>
    <scope>IDENTIFICATION</scope>
</reference>
<dbReference type="AlphaFoldDB" id="A0A8C2UPQ9"/>
<accession>A0A8C2UPQ9</accession>
<feature type="region of interest" description="Disordered" evidence="1">
    <location>
        <begin position="1"/>
        <end position="20"/>
    </location>
</feature>
<protein>
    <submittedName>
        <fullName evidence="2">RUN and SH3 domain containing 2</fullName>
    </submittedName>
</protein>
<gene>
    <name evidence="2" type="primary">RUSC2</name>
</gene>
<keyword evidence="3" id="KW-1185">Reference proteome</keyword>
<evidence type="ECO:0000256" key="1">
    <source>
        <dbReference type="SAM" id="MobiDB-lite"/>
    </source>
</evidence>
<dbReference type="Proteomes" id="UP000694398">
    <property type="component" value="Unassembled WGS sequence"/>
</dbReference>
<name>A0A8C2UPQ9_CHILA</name>